<reference evidence="8" key="1">
    <citation type="journal article" date="2019" name="Int. J. Syst. Evol. Microbiol.">
        <title>The Global Catalogue of Microorganisms (GCM) 10K type strain sequencing project: providing services to taxonomists for standard genome sequencing and annotation.</title>
        <authorList>
            <consortium name="The Broad Institute Genomics Platform"/>
            <consortium name="The Broad Institute Genome Sequencing Center for Infectious Disease"/>
            <person name="Wu L."/>
            <person name="Ma J."/>
        </authorList>
    </citation>
    <scope>NUCLEOTIDE SEQUENCE [LARGE SCALE GENOMIC DNA]</scope>
    <source>
        <strain evidence="8">JCM 10303</strain>
    </source>
</reference>
<protein>
    <submittedName>
        <fullName evidence="7">TetR/AcrR family transcriptional regulator</fullName>
    </submittedName>
</protein>
<dbReference type="Proteomes" id="UP001500729">
    <property type="component" value="Unassembled WGS sequence"/>
</dbReference>
<feature type="DNA-binding region" description="H-T-H motif" evidence="5">
    <location>
        <begin position="31"/>
        <end position="50"/>
    </location>
</feature>
<organism evidence="7 8">
    <name type="scientific">Saccharopolyspora erythraea</name>
    <name type="common">Streptomyces erythraeus</name>
    <dbReference type="NCBI Taxonomy" id="1836"/>
    <lineage>
        <taxon>Bacteria</taxon>
        <taxon>Bacillati</taxon>
        <taxon>Actinomycetota</taxon>
        <taxon>Actinomycetes</taxon>
        <taxon>Pseudonocardiales</taxon>
        <taxon>Pseudonocardiaceae</taxon>
        <taxon>Saccharopolyspora</taxon>
    </lineage>
</organism>
<evidence type="ECO:0000256" key="2">
    <source>
        <dbReference type="ARBA" id="ARBA00023015"/>
    </source>
</evidence>
<dbReference type="InterPro" id="IPR001647">
    <property type="entry name" value="HTH_TetR"/>
</dbReference>
<proteinExistence type="predicted"/>
<dbReference type="SUPFAM" id="SSF48498">
    <property type="entry name" value="Tetracyclin repressor-like, C-terminal domain"/>
    <property type="match status" value="1"/>
</dbReference>
<dbReference type="Pfam" id="PF13977">
    <property type="entry name" value="TetR_C_6"/>
    <property type="match status" value="1"/>
</dbReference>
<keyword evidence="3 5" id="KW-0238">DNA-binding</keyword>
<evidence type="ECO:0000259" key="6">
    <source>
        <dbReference type="PROSITE" id="PS50977"/>
    </source>
</evidence>
<name>A0ABP3NCE4_SACER</name>
<evidence type="ECO:0000313" key="8">
    <source>
        <dbReference type="Proteomes" id="UP001500729"/>
    </source>
</evidence>
<dbReference type="InterPro" id="IPR036271">
    <property type="entry name" value="Tet_transcr_reg_TetR-rel_C_sf"/>
</dbReference>
<dbReference type="EMBL" id="BAAAGS010000029">
    <property type="protein sequence ID" value="GAA0538451.1"/>
    <property type="molecule type" value="Genomic_DNA"/>
</dbReference>
<keyword evidence="1" id="KW-0678">Repressor</keyword>
<dbReference type="InterPro" id="IPR009057">
    <property type="entry name" value="Homeodomain-like_sf"/>
</dbReference>
<dbReference type="Pfam" id="PF00440">
    <property type="entry name" value="TetR_N"/>
    <property type="match status" value="1"/>
</dbReference>
<evidence type="ECO:0000256" key="1">
    <source>
        <dbReference type="ARBA" id="ARBA00022491"/>
    </source>
</evidence>
<feature type="domain" description="HTH tetR-type" evidence="6">
    <location>
        <begin position="8"/>
        <end position="68"/>
    </location>
</feature>
<keyword evidence="8" id="KW-1185">Reference proteome</keyword>
<accession>A0ABP3NCE4</accession>
<dbReference type="PRINTS" id="PR00455">
    <property type="entry name" value="HTHTETR"/>
</dbReference>
<dbReference type="PANTHER" id="PTHR47506">
    <property type="entry name" value="TRANSCRIPTIONAL REGULATORY PROTEIN"/>
    <property type="match status" value="1"/>
</dbReference>
<dbReference type="PROSITE" id="PS50977">
    <property type="entry name" value="HTH_TETR_2"/>
    <property type="match status" value="1"/>
</dbReference>
<evidence type="ECO:0000256" key="4">
    <source>
        <dbReference type="ARBA" id="ARBA00023163"/>
    </source>
</evidence>
<dbReference type="InterPro" id="IPR039538">
    <property type="entry name" value="BetI_C"/>
</dbReference>
<dbReference type="SUPFAM" id="SSF46689">
    <property type="entry name" value="Homeodomain-like"/>
    <property type="match status" value="1"/>
</dbReference>
<dbReference type="RefSeq" id="WP_011875239.1">
    <property type="nucleotide sequence ID" value="NZ_BAAAGS010000029.1"/>
</dbReference>
<evidence type="ECO:0000313" key="7">
    <source>
        <dbReference type="EMBL" id="GAA0538451.1"/>
    </source>
</evidence>
<sequence>MPKRVDHAARREQIADALIRIASREGLEGVSLRDVAAEAGVSMGAVQHYFKTKEQMLLFATAHANDKVTERIREHLARADVAPTPREVVRTVMIEMLPVSPEGRSALLVSIAFMLRALNQPEMAEVYNAEWPKVVRLLTNELRAAQEHGLLVADIDPEREAELLLAVPDGLAAGILLGMRSGDEAIAVIDYHLDRIFRS</sequence>
<comment type="caution">
    <text evidence="7">The sequence shown here is derived from an EMBL/GenBank/DDBJ whole genome shotgun (WGS) entry which is preliminary data.</text>
</comment>
<keyword evidence="2" id="KW-0805">Transcription regulation</keyword>
<dbReference type="PANTHER" id="PTHR47506:SF1">
    <property type="entry name" value="HTH-TYPE TRANSCRIPTIONAL REGULATOR YJDC"/>
    <property type="match status" value="1"/>
</dbReference>
<evidence type="ECO:0000256" key="5">
    <source>
        <dbReference type="PROSITE-ProRule" id="PRU00335"/>
    </source>
</evidence>
<keyword evidence="4" id="KW-0804">Transcription</keyword>
<dbReference type="Gene3D" id="1.10.357.10">
    <property type="entry name" value="Tetracycline Repressor, domain 2"/>
    <property type="match status" value="1"/>
</dbReference>
<evidence type="ECO:0000256" key="3">
    <source>
        <dbReference type="ARBA" id="ARBA00023125"/>
    </source>
</evidence>
<gene>
    <name evidence="7" type="ORF">GCM10009533_42050</name>
</gene>